<comment type="subunit">
    <text evidence="14">At low DSF concentrations, interacts with RpfF.</text>
</comment>
<dbReference type="CDD" id="cd17546">
    <property type="entry name" value="REC_hyHK_CKI1_RcsC-like"/>
    <property type="match status" value="2"/>
</dbReference>
<gene>
    <name evidence="26" type="ORF">FCL40_11755</name>
</gene>
<dbReference type="InterPro" id="IPR036890">
    <property type="entry name" value="HATPase_C_sf"/>
</dbReference>
<feature type="domain" description="PAC" evidence="24">
    <location>
        <begin position="768"/>
        <end position="820"/>
    </location>
</feature>
<organism evidence="26 27">
    <name type="scientific">Ferrimonas sediminicola</name>
    <dbReference type="NCBI Taxonomy" id="2569538"/>
    <lineage>
        <taxon>Bacteria</taxon>
        <taxon>Pseudomonadati</taxon>
        <taxon>Pseudomonadota</taxon>
        <taxon>Gammaproteobacteria</taxon>
        <taxon>Alteromonadales</taxon>
        <taxon>Ferrimonadaceae</taxon>
        <taxon>Ferrimonas</taxon>
    </lineage>
</organism>
<dbReference type="InterPro" id="IPR003594">
    <property type="entry name" value="HATPase_dom"/>
</dbReference>
<keyword evidence="20" id="KW-0732">Signal</keyword>
<dbReference type="SMART" id="SM00073">
    <property type="entry name" value="HPT"/>
    <property type="match status" value="1"/>
</dbReference>
<dbReference type="SUPFAM" id="SSF55785">
    <property type="entry name" value="PYP-like sensor domain (PAS domain)"/>
    <property type="match status" value="1"/>
</dbReference>
<dbReference type="InterPro" id="IPR000014">
    <property type="entry name" value="PAS"/>
</dbReference>
<dbReference type="SUPFAM" id="SSF47384">
    <property type="entry name" value="Homodimeric domain of signal transducing histidine kinase"/>
    <property type="match status" value="1"/>
</dbReference>
<dbReference type="PANTHER" id="PTHR45339">
    <property type="entry name" value="HYBRID SIGNAL TRANSDUCTION HISTIDINE KINASE J"/>
    <property type="match status" value="1"/>
</dbReference>
<evidence type="ECO:0000259" key="22">
    <source>
        <dbReference type="PROSITE" id="PS50110"/>
    </source>
</evidence>
<evidence type="ECO:0000256" key="10">
    <source>
        <dbReference type="ARBA" id="ARBA00022840"/>
    </source>
</evidence>
<dbReference type="GO" id="GO:0000155">
    <property type="term" value="F:phosphorelay sensor kinase activity"/>
    <property type="evidence" value="ECO:0007669"/>
    <property type="project" value="InterPro"/>
</dbReference>
<dbReference type="SMART" id="SM00387">
    <property type="entry name" value="HATPase_c"/>
    <property type="match status" value="1"/>
</dbReference>
<dbReference type="Gene3D" id="1.10.287.130">
    <property type="match status" value="1"/>
</dbReference>
<comment type="caution">
    <text evidence="26">The sequence shown here is derived from an EMBL/GenBank/DDBJ whole genome shotgun (WGS) entry which is preliminary data.</text>
</comment>
<feature type="transmembrane region" description="Helical" evidence="19">
    <location>
        <begin position="277"/>
        <end position="295"/>
    </location>
</feature>
<evidence type="ECO:0000256" key="20">
    <source>
        <dbReference type="SAM" id="SignalP"/>
    </source>
</evidence>
<dbReference type="SMART" id="SM00062">
    <property type="entry name" value="PBPb"/>
    <property type="match status" value="1"/>
</dbReference>
<evidence type="ECO:0000256" key="16">
    <source>
        <dbReference type="PROSITE-ProRule" id="PRU00110"/>
    </source>
</evidence>
<dbReference type="InterPro" id="IPR005467">
    <property type="entry name" value="His_kinase_dom"/>
</dbReference>
<keyword evidence="18" id="KW-0175">Coiled coil</keyword>
<dbReference type="PROSITE" id="PS50113">
    <property type="entry name" value="PAC"/>
    <property type="match status" value="1"/>
</dbReference>
<feature type="coiled-coil region" evidence="18">
    <location>
        <begin position="811"/>
        <end position="838"/>
    </location>
</feature>
<keyword evidence="13 19" id="KW-0472">Membrane</keyword>
<keyword evidence="11 19" id="KW-1133">Transmembrane helix</keyword>
<feature type="chain" id="PRO_5020234212" description="Sensory/regulatory protein RpfC" evidence="20">
    <location>
        <begin position="22"/>
        <end position="1561"/>
    </location>
</feature>
<dbReference type="Gene3D" id="3.40.50.2300">
    <property type="match status" value="2"/>
</dbReference>
<dbReference type="Gene3D" id="3.30.565.10">
    <property type="entry name" value="Histidine kinase-like ATPase, C-terminal domain"/>
    <property type="match status" value="1"/>
</dbReference>
<dbReference type="InterPro" id="IPR004358">
    <property type="entry name" value="Sig_transdc_His_kin-like_C"/>
</dbReference>
<dbReference type="Pfam" id="PF01627">
    <property type="entry name" value="Hpt"/>
    <property type="match status" value="1"/>
</dbReference>
<feature type="modified residue" description="4-aspartylphosphate" evidence="17">
    <location>
        <position position="1274"/>
    </location>
</feature>
<proteinExistence type="predicted"/>
<evidence type="ECO:0000313" key="26">
    <source>
        <dbReference type="EMBL" id="TKB48384.1"/>
    </source>
</evidence>
<dbReference type="SMART" id="SM00091">
    <property type="entry name" value="PAS"/>
    <property type="match status" value="1"/>
</dbReference>
<evidence type="ECO:0000256" key="2">
    <source>
        <dbReference type="ARBA" id="ARBA00004651"/>
    </source>
</evidence>
<dbReference type="CDD" id="cd00130">
    <property type="entry name" value="PAS"/>
    <property type="match status" value="1"/>
</dbReference>
<evidence type="ECO:0000313" key="27">
    <source>
        <dbReference type="Proteomes" id="UP000305674"/>
    </source>
</evidence>
<dbReference type="EMBL" id="SWCI01000007">
    <property type="protein sequence ID" value="TKB48384.1"/>
    <property type="molecule type" value="Genomic_DNA"/>
</dbReference>
<dbReference type="EC" id="2.7.13.3" evidence="3"/>
<dbReference type="Pfam" id="PF00512">
    <property type="entry name" value="HisKA"/>
    <property type="match status" value="1"/>
</dbReference>
<dbReference type="Pfam" id="PF02518">
    <property type="entry name" value="HATPase_c"/>
    <property type="match status" value="1"/>
</dbReference>
<dbReference type="PRINTS" id="PR00344">
    <property type="entry name" value="BCTRLSENSOR"/>
</dbReference>
<dbReference type="Pfam" id="PF13426">
    <property type="entry name" value="PAS_9"/>
    <property type="match status" value="1"/>
</dbReference>
<dbReference type="Gene3D" id="3.30.450.20">
    <property type="entry name" value="PAS domain"/>
    <property type="match status" value="2"/>
</dbReference>
<dbReference type="Pfam" id="PF00497">
    <property type="entry name" value="SBP_bac_3"/>
    <property type="match status" value="1"/>
</dbReference>
<feature type="transmembrane region" description="Helical" evidence="19">
    <location>
        <begin position="644"/>
        <end position="665"/>
    </location>
</feature>
<keyword evidence="27" id="KW-1185">Reference proteome</keyword>
<evidence type="ECO:0000259" key="21">
    <source>
        <dbReference type="PROSITE" id="PS50109"/>
    </source>
</evidence>
<keyword evidence="8" id="KW-0547">Nucleotide-binding</keyword>
<dbReference type="Pfam" id="PF00072">
    <property type="entry name" value="Response_reg"/>
    <property type="match status" value="2"/>
</dbReference>
<protein>
    <recommendedName>
        <fullName evidence="15">Sensory/regulatory protein RpfC</fullName>
        <ecNumber evidence="3">2.7.13.3</ecNumber>
    </recommendedName>
</protein>
<dbReference type="InterPro" id="IPR003661">
    <property type="entry name" value="HisK_dim/P_dom"/>
</dbReference>
<dbReference type="FunFam" id="3.30.565.10:FF:000010">
    <property type="entry name" value="Sensor histidine kinase RcsC"/>
    <property type="match status" value="1"/>
</dbReference>
<feature type="domain" description="Response regulatory" evidence="22">
    <location>
        <begin position="1224"/>
        <end position="1341"/>
    </location>
</feature>
<dbReference type="GO" id="GO:0005524">
    <property type="term" value="F:ATP binding"/>
    <property type="evidence" value="ECO:0007669"/>
    <property type="project" value="UniProtKB-KW"/>
</dbReference>
<keyword evidence="12" id="KW-0902">Two-component regulatory system</keyword>
<evidence type="ECO:0000256" key="12">
    <source>
        <dbReference type="ARBA" id="ARBA00023012"/>
    </source>
</evidence>
<evidence type="ECO:0000256" key="1">
    <source>
        <dbReference type="ARBA" id="ARBA00000085"/>
    </source>
</evidence>
<comment type="catalytic activity">
    <reaction evidence="1">
        <text>ATP + protein L-histidine = ADP + protein N-phospho-L-histidine.</text>
        <dbReference type="EC" id="2.7.13.3"/>
    </reaction>
</comment>
<sequence>MQLMVRLCLIFLCVWMPLAHAVPETSGRVPLTMAERAWMAQNPVVTVAVEDWPPIVFERPNGQAGGLSAGFLDLIAQKTGLRFRYESRPWLDLLEGVREDELDLIPAIFHLPERETYGIFSKPYFMVKEFLYVKSGNSEISGFDDLRGRRLALIRGYTSWNRVSAAFPEIEIVPADTLLDAINMVLNGDADATFESQVVVEYTLNSALIGGIKGIPQSAFGDIPLRFFTRKGAPELASIIQKGLDAISAEEKRAVMGRWLFTATDISEPEVSTYENLRWLTALLVVIITALIILGKLMQRFVHSERAELQFGSPRFSYLVVIGVAVFVTFVIAMSLLMLDYNKRVLEERNQISLEVIASSVLENLEAMVEGRQQALSLVAQKPDFIQMVERLLAISRHPQLLLQSDEQEQLRSELASLNSVLGDLGFFVIAPDGTTLASAREMAIGERNLIAAARPGQFIQLLSGQSLFIPPLPSDIEGQRFTMFVAIPIFNRYGKVIAVLAERLDPQRDFNAIIGAGRVGETGETYALDRQGVLLSNSRFEEMLIRTGQIAVGESSVRAIEVRDPGGDLSAGFIPAPGKHPLTKMAKAISLVQSGSSLEPYRDYRGIPVVGVWQWSEILGVGIATEMDEREAMFAYTTLKSTLSLVLGVTLFFAVVAILFTLSLGKNANLRLMRAKASLDKRVRQRTRELSLSEEKVRLLLGSVGQGIIGTDVEGRINFVNPAALAMLGYQEEAIVGRALEPLLMLEQEGPPRPSPLGLTLSRGSKEQLDDVLLKRRSGQSFSAEYATHPVVKEGEIVGAVVVFSDITQRKTMARDLAQAKQEAELASEAKSEFLANMSHEIRTPMNAIIGMSYLALETDLDRKQRSFIEKVHRSAEALLGIINDILDFSKIEAGKMTLEQTPFYLDDVLSNLSNLIALKAEEKGLELLFNVESDVPQALVGDPLRLGQILTNLGNNAIKFTERGEIVVSIRLQEQHNSRAQLLFSVRDSGIGMSREQRQRLFRAFSQADSSTTRKYGGTGLGLTISKTLTELMGGEIWVESKQGEGSVFNFTVWMEVQENAEPRTRFDAQRLSQLSALVVDDNPSARTILVSMLENFGIRADSAEGGEQCLKLLASGHYDLLFIDWKMPDLDGFGCLRAMGDLKLDREPKVIMVTAYGREEAMQEGMDNGQLLNGVLSKPITPSTLLDAIGEARGEAVVRTNRKLDKRKQMKRSLSQLQGAHLLLVEDNEFNQDLARELLEQNGLTVEVAADGQQALDRINRGGEYDAVLMDVQMPVMDGYQATRAIRAMPGQDSLPIIAMTANVMSRDIDRARQAGMNDHIGKPIDVEQLFATLARWVDKGAAEVSLAETEPHKDLAQLTPEIDVGHLTAVTQGNQGLIDKLLRHFAADHLAFAESFALRLKSGHQEATRLAHTLKGVAGNLGAGEVQRAAEQLESGCDERKSDAELLALAEAVEARLQPVRQAIIAYLGPESRAASTMKECDPRARLKQLETLRQLLLDDDTEAVDLLDELLAQAREPGIRRRLGKIAQAVEQFDFPQALSLLEQLLESQGWTLEEG</sequence>
<evidence type="ECO:0000256" key="13">
    <source>
        <dbReference type="ARBA" id="ARBA00023136"/>
    </source>
</evidence>
<dbReference type="CDD" id="cd00088">
    <property type="entry name" value="HPT"/>
    <property type="match status" value="1"/>
</dbReference>
<evidence type="ECO:0000256" key="3">
    <source>
        <dbReference type="ARBA" id="ARBA00012438"/>
    </source>
</evidence>
<dbReference type="Gene3D" id="3.40.190.10">
    <property type="entry name" value="Periplasmic binding protein-like II"/>
    <property type="match status" value="2"/>
</dbReference>
<dbReference type="PROSITE" id="PS50109">
    <property type="entry name" value="HIS_KIN"/>
    <property type="match status" value="1"/>
</dbReference>
<feature type="domain" description="PAS" evidence="23">
    <location>
        <begin position="694"/>
        <end position="741"/>
    </location>
</feature>
<dbReference type="FunFam" id="1.10.287.130:FF:000002">
    <property type="entry name" value="Two-component osmosensing histidine kinase"/>
    <property type="match status" value="1"/>
</dbReference>
<dbReference type="InterPro" id="IPR008207">
    <property type="entry name" value="Sig_transdc_His_kin_Hpt_dom"/>
</dbReference>
<dbReference type="PROSITE" id="PS50110">
    <property type="entry name" value="RESPONSE_REGULATORY"/>
    <property type="match status" value="2"/>
</dbReference>
<evidence type="ECO:0000256" key="11">
    <source>
        <dbReference type="ARBA" id="ARBA00022989"/>
    </source>
</evidence>
<evidence type="ECO:0000256" key="5">
    <source>
        <dbReference type="ARBA" id="ARBA00022553"/>
    </source>
</evidence>
<feature type="domain" description="Histidine kinase" evidence="21">
    <location>
        <begin position="838"/>
        <end position="1059"/>
    </location>
</feature>
<dbReference type="SUPFAM" id="SSF52172">
    <property type="entry name" value="CheY-like"/>
    <property type="match status" value="2"/>
</dbReference>
<feature type="domain" description="HPt" evidence="25">
    <location>
        <begin position="1375"/>
        <end position="1468"/>
    </location>
</feature>
<dbReference type="SMART" id="SM00448">
    <property type="entry name" value="REC"/>
    <property type="match status" value="2"/>
</dbReference>
<feature type="transmembrane region" description="Helical" evidence="19">
    <location>
        <begin position="316"/>
        <end position="339"/>
    </location>
</feature>
<keyword evidence="10" id="KW-0067">ATP-binding</keyword>
<dbReference type="InterPro" id="IPR011006">
    <property type="entry name" value="CheY-like_superfamily"/>
</dbReference>
<evidence type="ECO:0000256" key="6">
    <source>
        <dbReference type="ARBA" id="ARBA00022679"/>
    </source>
</evidence>
<dbReference type="InterPro" id="IPR001789">
    <property type="entry name" value="Sig_transdc_resp-reg_receiver"/>
</dbReference>
<feature type="domain" description="Response regulatory" evidence="22">
    <location>
        <begin position="1078"/>
        <end position="1196"/>
    </location>
</feature>
<evidence type="ECO:0000256" key="19">
    <source>
        <dbReference type="SAM" id="Phobius"/>
    </source>
</evidence>
<dbReference type="OrthoDB" id="9810730at2"/>
<name>A0A4U1BCG3_9GAMM</name>
<evidence type="ECO:0000256" key="15">
    <source>
        <dbReference type="ARBA" id="ARBA00068150"/>
    </source>
</evidence>
<evidence type="ECO:0000256" key="14">
    <source>
        <dbReference type="ARBA" id="ARBA00064003"/>
    </source>
</evidence>
<dbReference type="CDD" id="cd01007">
    <property type="entry name" value="PBP2_BvgS_HisK_like"/>
    <property type="match status" value="1"/>
</dbReference>
<dbReference type="NCBIfam" id="TIGR00229">
    <property type="entry name" value="sensory_box"/>
    <property type="match status" value="1"/>
</dbReference>
<dbReference type="InterPro" id="IPR035965">
    <property type="entry name" value="PAS-like_dom_sf"/>
</dbReference>
<feature type="signal peptide" evidence="20">
    <location>
        <begin position="1"/>
        <end position="21"/>
    </location>
</feature>
<evidence type="ECO:0000256" key="18">
    <source>
        <dbReference type="SAM" id="Coils"/>
    </source>
</evidence>
<accession>A0A4U1BCG3</accession>
<dbReference type="CDD" id="cd16922">
    <property type="entry name" value="HATPase_EvgS-ArcB-TorS-like"/>
    <property type="match status" value="1"/>
</dbReference>
<evidence type="ECO:0000259" key="25">
    <source>
        <dbReference type="PROSITE" id="PS50894"/>
    </source>
</evidence>
<evidence type="ECO:0000259" key="24">
    <source>
        <dbReference type="PROSITE" id="PS50113"/>
    </source>
</evidence>
<keyword evidence="5 17" id="KW-0597">Phosphoprotein</keyword>
<dbReference type="CDD" id="cd00082">
    <property type="entry name" value="HisKA"/>
    <property type="match status" value="1"/>
</dbReference>
<dbReference type="PROSITE" id="PS50112">
    <property type="entry name" value="PAS"/>
    <property type="match status" value="1"/>
</dbReference>
<evidence type="ECO:0000256" key="7">
    <source>
        <dbReference type="ARBA" id="ARBA00022692"/>
    </source>
</evidence>
<keyword evidence="6" id="KW-0808">Transferase</keyword>
<dbReference type="InterPro" id="IPR036641">
    <property type="entry name" value="HPT_dom_sf"/>
</dbReference>
<keyword evidence="7 19" id="KW-0812">Transmembrane</keyword>
<dbReference type="PROSITE" id="PS50894">
    <property type="entry name" value="HPT"/>
    <property type="match status" value="1"/>
</dbReference>
<evidence type="ECO:0000259" key="23">
    <source>
        <dbReference type="PROSITE" id="PS50112"/>
    </source>
</evidence>
<evidence type="ECO:0000256" key="4">
    <source>
        <dbReference type="ARBA" id="ARBA00022475"/>
    </source>
</evidence>
<comment type="subcellular location">
    <subcellularLocation>
        <location evidence="2">Cell membrane</location>
        <topology evidence="2">Multi-pass membrane protein</topology>
    </subcellularLocation>
</comment>
<dbReference type="SUPFAM" id="SSF55874">
    <property type="entry name" value="ATPase domain of HSP90 chaperone/DNA topoisomerase II/histidine kinase"/>
    <property type="match status" value="1"/>
</dbReference>
<dbReference type="InterPro" id="IPR001638">
    <property type="entry name" value="Solute-binding_3/MltF_N"/>
</dbReference>
<dbReference type="CDD" id="cd18773">
    <property type="entry name" value="PDC1_HK_sensor"/>
    <property type="match status" value="1"/>
</dbReference>
<keyword evidence="4" id="KW-1003">Cell membrane</keyword>
<evidence type="ECO:0000256" key="9">
    <source>
        <dbReference type="ARBA" id="ARBA00022777"/>
    </source>
</evidence>
<dbReference type="Gene3D" id="1.20.120.160">
    <property type="entry name" value="HPT domain"/>
    <property type="match status" value="1"/>
</dbReference>
<feature type="modified residue" description="4-aspartylphosphate" evidence="17">
    <location>
        <position position="1127"/>
    </location>
</feature>
<dbReference type="InterPro" id="IPR036097">
    <property type="entry name" value="HisK_dim/P_sf"/>
</dbReference>
<dbReference type="InterPro" id="IPR000700">
    <property type="entry name" value="PAS-assoc_C"/>
</dbReference>
<dbReference type="PANTHER" id="PTHR45339:SF1">
    <property type="entry name" value="HYBRID SIGNAL TRANSDUCTION HISTIDINE KINASE J"/>
    <property type="match status" value="1"/>
</dbReference>
<reference evidence="26 27" key="1">
    <citation type="submission" date="2019-04" db="EMBL/GenBank/DDBJ databases">
        <authorList>
            <person name="Hwang J.C."/>
        </authorList>
    </citation>
    <scope>NUCLEOTIDE SEQUENCE [LARGE SCALE GENOMIC DNA]</scope>
    <source>
        <strain evidence="26 27">IMCC35001</strain>
    </source>
</reference>
<dbReference type="SMART" id="SM00388">
    <property type="entry name" value="HisKA"/>
    <property type="match status" value="1"/>
</dbReference>
<evidence type="ECO:0000256" key="8">
    <source>
        <dbReference type="ARBA" id="ARBA00022741"/>
    </source>
</evidence>
<dbReference type="Proteomes" id="UP000305674">
    <property type="component" value="Unassembled WGS sequence"/>
</dbReference>
<dbReference type="SUPFAM" id="SSF53850">
    <property type="entry name" value="Periplasmic binding protein-like II"/>
    <property type="match status" value="1"/>
</dbReference>
<dbReference type="GO" id="GO:0005886">
    <property type="term" value="C:plasma membrane"/>
    <property type="evidence" value="ECO:0007669"/>
    <property type="project" value="UniProtKB-SubCell"/>
</dbReference>
<feature type="modified residue" description="Phosphohistidine" evidence="16">
    <location>
        <position position="1416"/>
    </location>
</feature>
<keyword evidence="9" id="KW-0418">Kinase</keyword>
<dbReference type="SUPFAM" id="SSF47226">
    <property type="entry name" value="Histidine-containing phosphotransfer domain, HPT domain"/>
    <property type="match status" value="1"/>
</dbReference>
<evidence type="ECO:0000256" key="17">
    <source>
        <dbReference type="PROSITE-ProRule" id="PRU00169"/>
    </source>
</evidence>